<evidence type="ECO:0000313" key="2">
    <source>
        <dbReference type="Proteomes" id="UP001054801"/>
    </source>
</evidence>
<dbReference type="EMBL" id="CP091244">
    <property type="protein sequence ID" value="UJS26426.1"/>
    <property type="molecule type" value="Genomic_DNA"/>
</dbReference>
<name>A0ABY3T7H1_9GAMM</name>
<proteinExistence type="predicted"/>
<reference evidence="1" key="1">
    <citation type="journal article" date="2022" name="Microorganisms">
        <title>Two New Species of Filamentous Sulfur Bacteria of the Genus Thiothrix, Thiothrix winogradskyi sp. nov. and 'Candidatus Thiothrix sulfatifontis' sp. nov.</title>
        <authorList>
            <person name="Ravin N.V."/>
            <person name="Rossetti S."/>
            <person name="Beletsky A.V."/>
            <person name="Kadnikov V.V."/>
            <person name="Rudenko T.S."/>
            <person name="Smolyakov D.D."/>
            <person name="Moskvitina M.I."/>
            <person name="Gureeva M.V."/>
            <person name="Mardanov A.V."/>
            <person name="Grabovich M.Y."/>
        </authorList>
    </citation>
    <scope>NUCLEOTIDE SEQUENCE</scope>
    <source>
        <strain evidence="1">CT3</strain>
    </source>
</reference>
<accession>A0ABY3T7H1</accession>
<dbReference type="RefSeq" id="WP_236501819.1">
    <property type="nucleotide sequence ID" value="NZ_CP091244.1"/>
</dbReference>
<dbReference type="Proteomes" id="UP001054801">
    <property type="component" value="Chromosome"/>
</dbReference>
<sequence length="67" mass="7285">MNADTLSLVKLAQMLCQAGHEPRTATGHILNLMGKDLPEADQEQALAEIERRMSGLAVKPWEPSKSG</sequence>
<organism evidence="1 2">
    <name type="scientific">Thiothrix winogradskyi</name>
    <dbReference type="NCBI Taxonomy" id="96472"/>
    <lineage>
        <taxon>Bacteria</taxon>
        <taxon>Pseudomonadati</taxon>
        <taxon>Pseudomonadota</taxon>
        <taxon>Gammaproteobacteria</taxon>
        <taxon>Thiotrichales</taxon>
        <taxon>Thiotrichaceae</taxon>
        <taxon>Thiothrix</taxon>
    </lineage>
</organism>
<gene>
    <name evidence="1" type="ORF">L2Y54_10395</name>
</gene>
<evidence type="ECO:0000313" key="1">
    <source>
        <dbReference type="EMBL" id="UJS26426.1"/>
    </source>
</evidence>
<protein>
    <submittedName>
        <fullName evidence="1">Uncharacterized protein</fullName>
    </submittedName>
</protein>
<keyword evidence="2" id="KW-1185">Reference proteome</keyword>